<dbReference type="EMBL" id="JACHOO010000006">
    <property type="protein sequence ID" value="MBB5753869.1"/>
    <property type="molecule type" value="Genomic_DNA"/>
</dbReference>
<reference evidence="2 3" key="1">
    <citation type="submission" date="2020-08" db="EMBL/GenBank/DDBJ databases">
        <title>Genomic Encyclopedia of Type Strains, Phase IV (KMG-IV): sequencing the most valuable type-strain genomes for metagenomic binning, comparative biology and taxonomic classification.</title>
        <authorList>
            <person name="Goeker M."/>
        </authorList>
    </citation>
    <scope>NUCLEOTIDE SEQUENCE [LARGE SCALE GENOMIC DNA]</scope>
    <source>
        <strain evidence="2 3">DSM 16268</strain>
    </source>
</reference>
<dbReference type="GO" id="GO:0050526">
    <property type="term" value="F:poly(3-hydroxybutyrate) depolymerase activity"/>
    <property type="evidence" value="ECO:0007669"/>
    <property type="project" value="UniProtKB-EC"/>
</dbReference>
<name>A0A7W9FNE7_9HYPH</name>
<dbReference type="InterPro" id="IPR009656">
    <property type="entry name" value="PHB_depo_C"/>
</dbReference>
<dbReference type="AlphaFoldDB" id="A0A7W9FNE7"/>
<accession>A0A7W9FNE7</accession>
<dbReference type="PANTHER" id="PTHR36837:SF4">
    <property type="entry name" value="BLR0908 PROTEIN"/>
    <property type="match status" value="1"/>
</dbReference>
<proteinExistence type="predicted"/>
<dbReference type="Pfam" id="PF06850">
    <property type="entry name" value="PHB_depo_C"/>
    <property type="match status" value="1"/>
</dbReference>
<dbReference type="EC" id="3.1.1.75" evidence="2"/>
<dbReference type="Proteomes" id="UP000523821">
    <property type="component" value="Unassembled WGS sequence"/>
</dbReference>
<gene>
    <name evidence="2" type="ORF">GGQ63_002944</name>
</gene>
<sequence length="517" mass="57297">MSTYQIYELNHAALSPLRAAADMSRLALQNPLNPFGQTPFGRIMTAGFEVFERMTRRYGKPEFGLPTTDVGGVRVGVTEHVVWQRPFCRLIHFERMTTRRDPKLLIVAPMSGHYATLLRGTVEAMLPRHDVYITDWIDARMVPLSEGVFDLDDYIDYVISMLHFLGGDTHVVAVCQPAVPVIAAAAVMEAADDPYAPRSMTLMGGPIDTRINPTAVNKMAEGRDLDWFRRNVIMQVPFPHAGFMRNVYPGFLQLSGFMSMNLDRHVNAHKEFFSHLVKGDGDSAGKHRDFYDEYLAVMDLTAEFYLQTVDTVFIRHALPKGEMMHRGKPVDLSAIRNVALLTVEGENDDISGVGQTEAAQHLCVNIPEDMRAHYVQPQVGHYGVFNGSRFRSEIAPRISDFVLTHGRPKPPVATGRPHKAEPAPVQPVEAEPAIGGLEAVLLAAPSGAADDLKLISGIGPKLEQTLNALGIFHFWQVAGLSEAQIAELDDRLAFKGRIGRDRWVEQAQRLAKEAVGG</sequence>
<evidence type="ECO:0000259" key="1">
    <source>
        <dbReference type="Pfam" id="PF06850"/>
    </source>
</evidence>
<dbReference type="InterPro" id="IPR010915">
    <property type="entry name" value="PHB_depoly_PhaZ"/>
</dbReference>
<keyword evidence="2" id="KW-0378">Hydrolase</keyword>
<dbReference type="InterPro" id="IPR029058">
    <property type="entry name" value="AB_hydrolase_fold"/>
</dbReference>
<protein>
    <submittedName>
        <fullName evidence="2">Poly(3-hydroxybutyrate) depolymerase</fullName>
        <ecNumber evidence="2">3.1.1.75</ecNumber>
    </submittedName>
</protein>
<dbReference type="SUPFAM" id="SSF53474">
    <property type="entry name" value="alpha/beta-Hydrolases"/>
    <property type="match status" value="1"/>
</dbReference>
<dbReference type="PANTHER" id="PTHR36837">
    <property type="entry name" value="POLY(3-HYDROXYALKANOATE) POLYMERASE SUBUNIT PHAC"/>
    <property type="match status" value="1"/>
</dbReference>
<evidence type="ECO:0000313" key="2">
    <source>
        <dbReference type="EMBL" id="MBB5753869.1"/>
    </source>
</evidence>
<dbReference type="InterPro" id="IPR051321">
    <property type="entry name" value="PHA/PHB_synthase"/>
</dbReference>
<comment type="caution">
    <text evidence="2">The sequence shown here is derived from an EMBL/GenBank/DDBJ whole genome shotgun (WGS) entry which is preliminary data.</text>
</comment>
<dbReference type="NCBIfam" id="TIGR01849">
    <property type="entry name" value="PHB_depoly_PhaZ"/>
    <property type="match status" value="1"/>
</dbReference>
<feature type="domain" description="PHB de-polymerase C-terminal" evidence="1">
    <location>
        <begin position="204"/>
        <end position="403"/>
    </location>
</feature>
<organism evidence="2 3">
    <name type="scientific">Prosthecomicrobium pneumaticum</name>
    <dbReference type="NCBI Taxonomy" id="81895"/>
    <lineage>
        <taxon>Bacteria</taxon>
        <taxon>Pseudomonadati</taxon>
        <taxon>Pseudomonadota</taxon>
        <taxon>Alphaproteobacteria</taxon>
        <taxon>Hyphomicrobiales</taxon>
        <taxon>Kaistiaceae</taxon>
        <taxon>Prosthecomicrobium</taxon>
    </lineage>
</organism>
<keyword evidence="3" id="KW-1185">Reference proteome</keyword>
<evidence type="ECO:0000313" key="3">
    <source>
        <dbReference type="Proteomes" id="UP000523821"/>
    </source>
</evidence>